<gene>
    <name evidence="3" type="ORF">EWM57_02850</name>
</gene>
<accession>A0A4Q5LET2</accession>
<dbReference type="Proteomes" id="UP000294155">
    <property type="component" value="Unassembled WGS sequence"/>
</dbReference>
<evidence type="ECO:0000256" key="2">
    <source>
        <dbReference type="SAM" id="Phobius"/>
    </source>
</evidence>
<name>A0A4Q5LET2_9BACT</name>
<keyword evidence="2" id="KW-1133">Transmembrane helix</keyword>
<dbReference type="AlphaFoldDB" id="A0A4Q5LET2"/>
<dbReference type="InterPro" id="IPR032710">
    <property type="entry name" value="NTF2-like_dom_sf"/>
</dbReference>
<feature type="transmembrane region" description="Helical" evidence="2">
    <location>
        <begin position="50"/>
        <end position="73"/>
    </location>
</feature>
<organism evidence="3 4">
    <name type="scientific">Hymenobacter persicinus</name>
    <dbReference type="NCBI Taxonomy" id="2025506"/>
    <lineage>
        <taxon>Bacteria</taxon>
        <taxon>Pseudomonadati</taxon>
        <taxon>Bacteroidota</taxon>
        <taxon>Cytophagia</taxon>
        <taxon>Cytophagales</taxon>
        <taxon>Hymenobacteraceae</taxon>
        <taxon>Hymenobacter</taxon>
    </lineage>
</organism>
<keyword evidence="2" id="KW-0472">Membrane</keyword>
<evidence type="ECO:0000313" key="3">
    <source>
        <dbReference type="EMBL" id="RYU83242.1"/>
    </source>
</evidence>
<comment type="caution">
    <text evidence="3">The sequence shown here is derived from an EMBL/GenBank/DDBJ whole genome shotgun (WGS) entry which is preliminary data.</text>
</comment>
<dbReference type="EMBL" id="SEWE01000004">
    <property type="protein sequence ID" value="RYU83242.1"/>
    <property type="molecule type" value="Genomic_DNA"/>
</dbReference>
<keyword evidence="4" id="KW-1185">Reference proteome</keyword>
<dbReference type="SUPFAM" id="SSF54427">
    <property type="entry name" value="NTF2-like"/>
    <property type="match status" value="1"/>
</dbReference>
<proteinExistence type="predicted"/>
<evidence type="ECO:0000256" key="1">
    <source>
        <dbReference type="SAM" id="MobiDB-lite"/>
    </source>
</evidence>
<sequence length="213" mass="23234">MAGGGLVTSPPELPAAGRRRIHPPGPAAAGRPRRWRAAARPVQLRRQAGYLGLYLTFCPAMRLLLLLPGFLLLAAPAARAQAPAAAESEAVKQTITRFFEGMRRGDSTVVRSTLAPGAVLHTITTRTGVQVGTEKVSAFLKAVGTSHPEVYDERIRFEQVLVDAQLASVWTPYQFYVGTKFSHCGYNSFQLVKLAAGWRIVHIIDTRRKDGCQ</sequence>
<evidence type="ECO:0000313" key="4">
    <source>
        <dbReference type="Proteomes" id="UP000294155"/>
    </source>
</evidence>
<dbReference type="Pfam" id="PF12893">
    <property type="entry name" value="Lumazine_bd_2"/>
    <property type="match status" value="1"/>
</dbReference>
<dbReference type="InterPro" id="IPR039437">
    <property type="entry name" value="FrzH/put_lumazine-bd"/>
</dbReference>
<feature type="region of interest" description="Disordered" evidence="1">
    <location>
        <begin position="1"/>
        <end position="36"/>
    </location>
</feature>
<reference evidence="3 4" key="1">
    <citation type="submission" date="2019-02" db="EMBL/GenBank/DDBJ databases">
        <title>Bacterial novel species isolated from soil.</title>
        <authorList>
            <person name="Jung H.-Y."/>
        </authorList>
    </citation>
    <scope>NUCLEOTIDE SEQUENCE [LARGE SCALE GENOMIC DNA]</scope>
    <source>
        <strain evidence="3 4">1-3-3-3</strain>
    </source>
</reference>
<keyword evidence="2" id="KW-0812">Transmembrane</keyword>
<dbReference type="Gene3D" id="3.10.450.50">
    <property type="match status" value="1"/>
</dbReference>
<dbReference type="OrthoDB" id="117186at2"/>
<evidence type="ECO:0008006" key="5">
    <source>
        <dbReference type="Google" id="ProtNLM"/>
    </source>
</evidence>
<protein>
    <recommendedName>
        <fullName evidence="5">Nuclear transport factor 2 family protein</fullName>
    </recommendedName>
</protein>